<reference evidence="1 2" key="1">
    <citation type="submission" date="2019-07" db="EMBL/GenBank/DDBJ databases">
        <title>Whole genome shotgun sequence of Meiothermus hypogaeus NBRC 106114.</title>
        <authorList>
            <person name="Hosoyama A."/>
            <person name="Uohara A."/>
            <person name="Ohji S."/>
            <person name="Ichikawa N."/>
        </authorList>
    </citation>
    <scope>NUCLEOTIDE SEQUENCE [LARGE SCALE GENOMIC DNA]</scope>
    <source>
        <strain evidence="1 2">NBRC 106114</strain>
    </source>
</reference>
<dbReference type="InterPro" id="IPR036102">
    <property type="entry name" value="OsmC/Ohrsf"/>
</dbReference>
<gene>
    <name evidence="1" type="ORF">MHY01S_05390</name>
</gene>
<dbReference type="PANTHER" id="PTHR34352:SF1">
    <property type="entry name" value="PROTEIN YHFA"/>
    <property type="match status" value="1"/>
</dbReference>
<dbReference type="AlphaFoldDB" id="A0A511QYA3"/>
<sequence length="145" mass="16098">MATKKVVLHRLGGHRFVGINEQGDKVMVDGDQPATGMRPMELLLAALAGCTAYDVVDIMEKKRQPLASYRVEAVGERAEEHPKRFTHIVVTHYGAGPSVTREALERAVELSHTKYCSVSATLNAHIETRVVVEPWQGEPQLQQQQ</sequence>
<dbReference type="Pfam" id="PF02566">
    <property type="entry name" value="OsmC"/>
    <property type="match status" value="1"/>
</dbReference>
<proteinExistence type="predicted"/>
<name>A0A511QYA3_9DEIN</name>
<dbReference type="Proteomes" id="UP000321197">
    <property type="component" value="Unassembled WGS sequence"/>
</dbReference>
<dbReference type="InterPro" id="IPR015946">
    <property type="entry name" value="KH_dom-like_a/b"/>
</dbReference>
<organism evidence="1 2">
    <name type="scientific">Meiothermus hypogaeus NBRC 106114</name>
    <dbReference type="NCBI Taxonomy" id="1227553"/>
    <lineage>
        <taxon>Bacteria</taxon>
        <taxon>Thermotogati</taxon>
        <taxon>Deinococcota</taxon>
        <taxon>Deinococci</taxon>
        <taxon>Thermales</taxon>
        <taxon>Thermaceae</taxon>
        <taxon>Meiothermus</taxon>
    </lineage>
</organism>
<dbReference type="InterPro" id="IPR003718">
    <property type="entry name" value="OsmC/Ohr_fam"/>
</dbReference>
<comment type="caution">
    <text evidence="1">The sequence shown here is derived from an EMBL/GenBank/DDBJ whole genome shotgun (WGS) entry which is preliminary data.</text>
</comment>
<evidence type="ECO:0000313" key="2">
    <source>
        <dbReference type="Proteomes" id="UP000321197"/>
    </source>
</evidence>
<evidence type="ECO:0008006" key="3">
    <source>
        <dbReference type="Google" id="ProtNLM"/>
    </source>
</evidence>
<dbReference type="OrthoDB" id="9804010at2"/>
<protein>
    <recommendedName>
        <fullName evidence="3">Osmotically inducible protein OsmC</fullName>
    </recommendedName>
</protein>
<dbReference type="SUPFAM" id="SSF82784">
    <property type="entry name" value="OsmC-like"/>
    <property type="match status" value="1"/>
</dbReference>
<dbReference type="RefSeq" id="WP_119341203.1">
    <property type="nucleotide sequence ID" value="NZ_BJXL01000009.1"/>
</dbReference>
<accession>A0A511QYA3</accession>
<evidence type="ECO:0000313" key="1">
    <source>
        <dbReference type="EMBL" id="GEM82373.1"/>
    </source>
</evidence>
<dbReference type="PANTHER" id="PTHR34352">
    <property type="entry name" value="PROTEIN YHFA"/>
    <property type="match status" value="1"/>
</dbReference>
<dbReference type="Gene3D" id="3.30.300.20">
    <property type="match status" value="1"/>
</dbReference>
<dbReference type="EMBL" id="BJXL01000009">
    <property type="protein sequence ID" value="GEM82373.1"/>
    <property type="molecule type" value="Genomic_DNA"/>
</dbReference>